<dbReference type="GO" id="GO:0043793">
    <property type="term" value="F:beta-ribofuranosylaminobenzene 5'-phosphate synthase activity"/>
    <property type="evidence" value="ECO:0007669"/>
    <property type="project" value="UniProtKB-EC"/>
</dbReference>
<dbReference type="InterPro" id="IPR013750">
    <property type="entry name" value="GHMP_kinase_C_dom"/>
</dbReference>
<dbReference type="GO" id="GO:0005524">
    <property type="term" value="F:ATP binding"/>
    <property type="evidence" value="ECO:0007669"/>
    <property type="project" value="UniProtKB-UniRule"/>
</dbReference>
<evidence type="ECO:0000259" key="3">
    <source>
        <dbReference type="Pfam" id="PF00288"/>
    </source>
</evidence>
<keyword evidence="2" id="KW-0328">Glycosyltransferase</keyword>
<evidence type="ECO:0000313" key="6">
    <source>
        <dbReference type="Proteomes" id="UP001596443"/>
    </source>
</evidence>
<name>A0ABD5TFT4_9EURY</name>
<comment type="catalytic activity">
    <reaction evidence="2">
        <text>5-phospho-alpha-D-ribose 1-diphosphate + 4-hydroxybenzoate + H(+) = 4-(beta-D-ribofuranosyl)phenol 5'-phosphate + CO2 + diphosphate</text>
        <dbReference type="Rhea" id="RHEA:48556"/>
        <dbReference type="ChEBI" id="CHEBI:15378"/>
        <dbReference type="ChEBI" id="CHEBI:16526"/>
        <dbReference type="ChEBI" id="CHEBI:17879"/>
        <dbReference type="ChEBI" id="CHEBI:33019"/>
        <dbReference type="ChEBI" id="CHEBI:58017"/>
        <dbReference type="ChEBI" id="CHEBI:82767"/>
        <dbReference type="EC" id="2.4.2.54"/>
    </reaction>
</comment>
<protein>
    <recommendedName>
        <fullName evidence="2">Beta-ribofuranosylaminobenzene 5'-phosphate synthase</fullName>
        <shortName evidence="2">Beta-RFA-P synthase</shortName>
        <ecNumber evidence="2">2.4.2.54</ecNumber>
    </recommendedName>
</protein>
<keyword evidence="6" id="KW-1185">Reference proteome</keyword>
<evidence type="ECO:0000259" key="4">
    <source>
        <dbReference type="Pfam" id="PF08544"/>
    </source>
</evidence>
<feature type="domain" description="GHMP kinase N-terminal" evidence="3">
    <location>
        <begin position="73"/>
        <end position="136"/>
    </location>
</feature>
<evidence type="ECO:0000313" key="5">
    <source>
        <dbReference type="EMBL" id="MFC6786373.1"/>
    </source>
</evidence>
<dbReference type="Gene3D" id="3.30.230.10">
    <property type="match status" value="1"/>
</dbReference>
<accession>A0ABD5TFT4</accession>
<dbReference type="Proteomes" id="UP001596443">
    <property type="component" value="Unassembled WGS sequence"/>
</dbReference>
<feature type="domain" description="GHMP kinase C-terminal" evidence="4">
    <location>
        <begin position="228"/>
        <end position="307"/>
    </location>
</feature>
<dbReference type="InterPro" id="IPR014721">
    <property type="entry name" value="Ribsml_uS5_D2-typ_fold_subgr"/>
</dbReference>
<comment type="caution">
    <text evidence="5">The sequence shown here is derived from an EMBL/GenBank/DDBJ whole genome shotgun (WGS) entry which is preliminary data.</text>
</comment>
<dbReference type="PANTHER" id="PTHR20861">
    <property type="entry name" value="HOMOSERINE/4-DIPHOSPHOCYTIDYL-2-C-METHYL-D-ERYTHRITOL KINASE"/>
    <property type="match status" value="1"/>
</dbReference>
<dbReference type="SUPFAM" id="SSF54211">
    <property type="entry name" value="Ribosomal protein S5 domain 2-like"/>
    <property type="match status" value="1"/>
</dbReference>
<gene>
    <name evidence="5" type="ORF">ACFQFD_10345</name>
</gene>
<dbReference type="Pfam" id="PF08544">
    <property type="entry name" value="GHMP_kinases_C"/>
    <property type="match status" value="1"/>
</dbReference>
<dbReference type="InterPro" id="IPR004422">
    <property type="entry name" value="RFAP_synthase"/>
</dbReference>
<proteinExistence type="inferred from homology"/>
<comment type="pathway">
    <text evidence="2">Cofactor biosynthesis; 5,6,7,8-tetrahydromethanopterin biosynthesis.</text>
</comment>
<sequence length="339" mass="34816">MPDPAAVRRADAPGPVTVESGARLHFGFANLSLAHERLYGAAGVALEAPRVRLRISPAGSVTSEHVAVRDYAERACDLLGVDGARVAVETELPRHMGLGSGTQLALATLAGVAAAHGCDPAVRERAPALGRGGRSGVGVATFEDGGFVLDAGHPTGRFTTDRPADGDWRVPAVAARHRVPADWRFLLVVPDADPGRAGDDEDSAIRRAVEDADPAVADRVAGVIQRRLLPAVAEGSAERFGAAVEEIGRLNGAWFADEQGGVYRPPVGDIAAEVGDDPAVYGTGQSSWGPAVYGVTDAARADAAREAGVDALEAAGVAGDVRVAEPRNGGATIARVDAD</sequence>
<comment type="function">
    <text evidence="2">Catalyzes the condensation of 4-aminobenzoate (pABA) with 5-phospho-alpha-D-ribose 1-diphosphate (PRPP) to produce beta-ribofuranosylaminobenzene 5'-phosphate (beta-RFA-P).</text>
</comment>
<keyword evidence="1 2" id="KW-0808">Transferase</keyword>
<evidence type="ECO:0000256" key="1">
    <source>
        <dbReference type="ARBA" id="ARBA00022679"/>
    </source>
</evidence>
<dbReference type="InterPro" id="IPR020568">
    <property type="entry name" value="Ribosomal_Su5_D2-typ_SF"/>
</dbReference>
<dbReference type="EMBL" id="JBHSWX010000012">
    <property type="protein sequence ID" value="MFC6786373.1"/>
    <property type="molecule type" value="Genomic_DNA"/>
</dbReference>
<organism evidence="5 6">
    <name type="scientific">Halobaculum halobium</name>
    <dbReference type="NCBI Taxonomy" id="3032281"/>
    <lineage>
        <taxon>Archaea</taxon>
        <taxon>Methanobacteriati</taxon>
        <taxon>Methanobacteriota</taxon>
        <taxon>Stenosarchaea group</taxon>
        <taxon>Halobacteria</taxon>
        <taxon>Halobacteriales</taxon>
        <taxon>Haloferacaceae</taxon>
        <taxon>Halobaculum</taxon>
    </lineage>
</organism>
<dbReference type="EC" id="2.4.2.54" evidence="2"/>
<dbReference type="RefSeq" id="WP_284063163.1">
    <property type="nucleotide sequence ID" value="NZ_CP126158.1"/>
</dbReference>
<dbReference type="PANTHER" id="PTHR20861:SF6">
    <property type="entry name" value="BETA-RIBOFURANOSYLPHENOL 5'-PHOSPHATE SYNTHASE"/>
    <property type="match status" value="1"/>
</dbReference>
<comment type="subunit">
    <text evidence="2">Homodimer.</text>
</comment>
<comment type="similarity">
    <text evidence="2">Belongs to the beta-RFA-P synthase family.</text>
</comment>
<reference evidence="5 6" key="1">
    <citation type="journal article" date="2019" name="Int. J. Syst. Evol. Microbiol.">
        <title>The Global Catalogue of Microorganisms (GCM) 10K type strain sequencing project: providing services to taxonomists for standard genome sequencing and annotation.</title>
        <authorList>
            <consortium name="The Broad Institute Genomics Platform"/>
            <consortium name="The Broad Institute Genome Sequencing Center for Infectious Disease"/>
            <person name="Wu L."/>
            <person name="Ma J."/>
        </authorList>
    </citation>
    <scope>NUCLEOTIDE SEQUENCE [LARGE SCALE GENOMIC DNA]</scope>
    <source>
        <strain evidence="5 6">SYNS20</strain>
    </source>
</reference>
<dbReference type="GeneID" id="81209447"/>
<dbReference type="NCBIfam" id="TIGR00144">
    <property type="entry name" value="beta_RFAP_syn"/>
    <property type="match status" value="1"/>
</dbReference>
<evidence type="ECO:0000256" key="2">
    <source>
        <dbReference type="PIRNR" id="PIRNR004884"/>
    </source>
</evidence>
<dbReference type="AlphaFoldDB" id="A0ABD5TFT4"/>
<dbReference type="Pfam" id="PF00288">
    <property type="entry name" value="GHMP_kinases_N"/>
    <property type="match status" value="1"/>
</dbReference>
<dbReference type="InterPro" id="IPR006204">
    <property type="entry name" value="GHMP_kinase_N_dom"/>
</dbReference>
<dbReference type="PIRSF" id="PIRSF004884">
    <property type="entry name" value="Sugar_kin_arch"/>
    <property type="match status" value="1"/>
</dbReference>